<accession>A0A1W6YKQ2</accession>
<dbReference type="Proteomes" id="UP000194151">
    <property type="component" value="Chromosome"/>
</dbReference>
<name>A0A1W6YKQ2_9BORD</name>
<sequence length="937" mass="102472">MPTAPAQGFQPVFYTRHAAAPGNADDGEPAAGATGRGSGICYDADRDGPHQAFCDGSRFMAYRREFLGRLEFIIDLCRQQRMPDADAIEARFRSLYRHRFEAGYFDVEHELPLMDSAGKRALDGFCDTLARAASRPDRQMTAIRELSLGVVVCASGIVANLIAADRELAQSLEGLCGKLWMVKEQIVREVLRQEVDRIYGSFELAEENELYYVNELWNAIAGDLGLPSVEGNPEDADECGYDAGYIAACRAKAMVALAPDRIACRMAEECLSMFRGRAMSDADATYGACTAEQWSRLCDIVEDIRRDLGLTVSQLGLESFLQLHDDGRRYRVRDDPALIALALLKAMSAEGLLADMPVRLADFVAGDGRHGEVFMYGSMLGWRLQRETPAANEAPARTGAAAMDTRDMPAASLPWDAHVAAEPVNLSALRAWLADDGQLGPQLWPGAPATTLQVTSLDALMKIPAEWLGSARPLVGLLNRLSAQQGVEYLGHNLPYLLTDFPAGERDALLDKAVQLGEPGYVLARAWRSELWLVLQLAHNTAIRYLRDNLRHLAANIPAPSRGRWLDEIMHLGEPARELARAWCPDAWTLLTQSTDPLNGTRLEYWVGRDNVRALDAVCQLVAAGWGAGSVSRASGQAASVSTSQGRACAWCLDEAGKIAVSKDPATIDAARRLLRQLSFGSPASERHGRRLSDLFPSNVLYVLEAGTPETSRAFRGLLLDPQLLPHIGPELPAILYGSGAYPGYPMSYVLATGRKDFIIAYGTFLADMANAPDGARWIARLLMPKWMPEPEPEPSRGRAAPSHDPRSGCYALLDACVAGAAQAIEAYHQVLAHPAILPHVRHVLPELVLGAPTVDPKTGHRRWPEARYEVLDRMFNMSAPGYPAYRDLVRDPAILPHIVDAVPLTAVIIRTRLQGRGVVVDVDAHMPSRVVHGPRT</sequence>
<evidence type="ECO:0000313" key="1">
    <source>
        <dbReference type="EMBL" id="ARP81549.1"/>
    </source>
</evidence>
<protein>
    <submittedName>
        <fullName evidence="1">Uncharacterized protein</fullName>
    </submittedName>
</protein>
<proteinExistence type="predicted"/>
<dbReference type="AlphaFoldDB" id="A0A1W6YKQ2"/>
<gene>
    <name evidence="1" type="ORF">CAL12_12525</name>
</gene>
<evidence type="ECO:0000313" key="2">
    <source>
        <dbReference type="Proteomes" id="UP000194151"/>
    </source>
</evidence>
<dbReference type="EMBL" id="CP021108">
    <property type="protein sequence ID" value="ARP81549.1"/>
    <property type="molecule type" value="Genomic_DNA"/>
</dbReference>
<dbReference type="STRING" id="1416806.CAL12_12525"/>
<reference evidence="1 2" key="1">
    <citation type="submission" date="2017-05" db="EMBL/GenBank/DDBJ databases">
        <title>Complete and WGS of Bordetella genogroups.</title>
        <authorList>
            <person name="Spilker T."/>
            <person name="LiPuma J."/>
        </authorList>
    </citation>
    <scope>NUCLEOTIDE SEQUENCE [LARGE SCALE GENOMIC DNA]</scope>
    <source>
        <strain evidence="1 2">AU19157</strain>
    </source>
</reference>
<keyword evidence="2" id="KW-1185">Reference proteome</keyword>
<dbReference type="KEGG" id="bgv:CAL12_12525"/>
<organism evidence="1 2">
    <name type="scientific">Bordetella genomosp. 8</name>
    <dbReference type="NCBI Taxonomy" id="1416806"/>
    <lineage>
        <taxon>Bacteria</taxon>
        <taxon>Pseudomonadati</taxon>
        <taxon>Pseudomonadota</taxon>
        <taxon>Betaproteobacteria</taxon>
        <taxon>Burkholderiales</taxon>
        <taxon>Alcaligenaceae</taxon>
        <taxon>Bordetella</taxon>
    </lineage>
</organism>